<dbReference type="PANTHER" id="PTHR33193:SF13">
    <property type="entry name" value="EXPRESSED PROTEIN"/>
    <property type="match status" value="1"/>
</dbReference>
<dbReference type="Pfam" id="PF12023">
    <property type="entry name" value="DUF3511"/>
    <property type="match status" value="1"/>
</dbReference>
<feature type="region of interest" description="Disordered" evidence="1">
    <location>
        <begin position="36"/>
        <end position="75"/>
    </location>
</feature>
<organism evidence="2">
    <name type="scientific">Anthurium amnicola</name>
    <dbReference type="NCBI Taxonomy" id="1678845"/>
    <lineage>
        <taxon>Eukaryota</taxon>
        <taxon>Viridiplantae</taxon>
        <taxon>Streptophyta</taxon>
        <taxon>Embryophyta</taxon>
        <taxon>Tracheophyta</taxon>
        <taxon>Spermatophyta</taxon>
        <taxon>Magnoliopsida</taxon>
        <taxon>Liliopsida</taxon>
        <taxon>Araceae</taxon>
        <taxon>Pothoideae</taxon>
        <taxon>Potheae</taxon>
        <taxon>Anthurium</taxon>
    </lineage>
</organism>
<dbReference type="EMBL" id="GDJX01015191">
    <property type="protein sequence ID" value="JAT52745.1"/>
    <property type="molecule type" value="Transcribed_RNA"/>
</dbReference>
<name>A0A1D1YDM2_9ARAE</name>
<dbReference type="PANTHER" id="PTHR33193">
    <property type="entry name" value="DOMAIN PROTEIN, PUTATIVE (DUF3511)-RELATED"/>
    <property type="match status" value="1"/>
</dbReference>
<protein>
    <submittedName>
        <fullName evidence="2">Uncharacterized protein C11orf95</fullName>
    </submittedName>
</protein>
<accession>A0A1D1YDM2</accession>
<proteinExistence type="predicted"/>
<gene>
    <name evidence="2" type="primary">C11orf95</name>
    <name evidence="2" type="ORF">g.48890</name>
</gene>
<evidence type="ECO:0000256" key="1">
    <source>
        <dbReference type="SAM" id="MobiDB-lite"/>
    </source>
</evidence>
<dbReference type="AlphaFoldDB" id="A0A1D1YDM2"/>
<reference evidence="2" key="1">
    <citation type="submission" date="2015-07" db="EMBL/GenBank/DDBJ databases">
        <title>Transcriptome Assembly of Anthurium amnicola.</title>
        <authorList>
            <person name="Suzuki J."/>
        </authorList>
    </citation>
    <scope>NUCLEOTIDE SEQUENCE</scope>
</reference>
<evidence type="ECO:0000313" key="2">
    <source>
        <dbReference type="EMBL" id="JAT52745.1"/>
    </source>
</evidence>
<sequence length="118" mass="13336">MSPMGDYHGFDRGYRAGFGGERKQLEIVKGKEFSANQTYVTAHRPPRPRSPEPPFPRGKVGAAPPGGPGWGCFSDPEMKRRRRVASYKAYAVEGKVKSSLRRGFRWIKRKCSELVHGW</sequence>
<dbReference type="InterPro" id="IPR021899">
    <property type="entry name" value="DUF3511"/>
</dbReference>